<dbReference type="Proteomes" id="UP000247284">
    <property type="component" value="Segment"/>
</dbReference>
<reference evidence="4" key="1">
    <citation type="submission" date="2018-04" db="EMBL/GenBank/DDBJ databases">
        <authorList>
            <person name="Go L.Y."/>
            <person name="Mitchell J.A."/>
        </authorList>
    </citation>
    <scope>NUCLEOTIDE SEQUENCE [LARGE SCALE GENOMIC DNA]</scope>
</reference>
<gene>
    <name evidence="3" type="primary">91</name>
    <name evidence="3" type="ORF">PBI_HENDRIX_91</name>
</gene>
<dbReference type="SUPFAM" id="SSF56747">
    <property type="entry name" value="Prim-pol domain"/>
    <property type="match status" value="1"/>
</dbReference>
<dbReference type="InterPro" id="IPR027417">
    <property type="entry name" value="P-loop_NTPase"/>
</dbReference>
<sequence length="787" mass="87047">MRRRGWCLMTQDTGNTPASVSAALEAVKRGYSPIPIFSRDKKPALANWTKGVGTVDPAEVAQIFTERATQDPIAENIGLLLGAPSGGLIDVDLDHPKTRRLKDHFLPRTAMRSGRAGRPGSHYWFVAEEGTLQGYRKYTMPKKPDGRQGDVIVEYRSTGGQSVIPPSIHPSGEDYRWEGDPWGGERGAQIIHGRKLSVQVATLALATVLLDQWPTQGSRHDAYLALAGGLLWFGERNVHPFWGDNGGANTRVLIRALAEATLDEDGPDSREAEVMKTTLNRIYDGRMTAGFPKLAEIIGDRHVKQARSLIAEVEQLAGYQSRQAPEIDRDMDHELTLTAAEVSELPMEERDPLMERVGTWQSVDLEPYLSGAIKPVDPELLERSDSTLQDPKFLMYPGRVNMLYGSSESAKSWIALYLTKEVIRNGQRVMYLDLEDDPVNTLSRLQLLGLTRDDFQGGMFRYIRPEDPLAPMQRNRWGKAEETSAGRENQELFERELNEHEPSLIVADGMSVLYGLHGLNTNDTVDTDVITGWMKKLTRGGKTTVVIIDHTGKGSERGSLPIGSQHKVSMVQGTLLQVWPTRQPMPGALGTVELIVLKDRPGQVRKIAAVGNGGKAQQVAKVTLDSRTPGATYITIDPPTPPVQVAASGQLDLQRSLDAEKAEKLSNAKDAIIYKVFRGDDKVELTALQISERLSRVEDLTPEEREMRRAKNGQWSGWGAKALKNLVEGDKWLEQLGTTKDRRYRLKIKVEVPNVDFSVDSTSTDSPTVSLDASSPLGPVMTVDDDD</sequence>
<proteinExistence type="predicted"/>
<organism evidence="3 4">
    <name type="scientific">Microbacterium phage Hendrix</name>
    <dbReference type="NCBI Taxonomy" id="2182341"/>
    <lineage>
        <taxon>Viruses</taxon>
        <taxon>Duplodnaviria</taxon>
        <taxon>Heunggongvirae</taxon>
        <taxon>Uroviricota</taxon>
        <taxon>Caudoviricetes</taxon>
        <taxon>Rogerhendrixvirus</taxon>
        <taxon>Rogerhendrixvirus hendrix</taxon>
    </lineage>
</organism>
<protein>
    <submittedName>
        <fullName evidence="3">DNA primase/polymerase</fullName>
    </submittedName>
</protein>
<keyword evidence="4" id="KW-1185">Reference proteome</keyword>
<name>A0A2U8UUL7_9CAUD</name>
<dbReference type="Pfam" id="PF13481">
    <property type="entry name" value="AAA_25"/>
    <property type="match status" value="1"/>
</dbReference>
<evidence type="ECO:0000313" key="3">
    <source>
        <dbReference type="EMBL" id="AWN07762.1"/>
    </source>
</evidence>
<feature type="region of interest" description="Disordered" evidence="1">
    <location>
        <begin position="759"/>
        <end position="787"/>
    </location>
</feature>
<evidence type="ECO:0000256" key="1">
    <source>
        <dbReference type="SAM" id="MobiDB-lite"/>
    </source>
</evidence>
<dbReference type="Pfam" id="PF09250">
    <property type="entry name" value="Prim-Pol"/>
    <property type="match status" value="1"/>
</dbReference>
<dbReference type="CDD" id="cd04859">
    <property type="entry name" value="Prim_Pol"/>
    <property type="match status" value="1"/>
</dbReference>
<accession>A0A2U8UUL7</accession>
<dbReference type="GeneID" id="54992558"/>
<feature type="compositionally biased region" description="Low complexity" evidence="1">
    <location>
        <begin position="759"/>
        <end position="770"/>
    </location>
</feature>
<dbReference type="SUPFAM" id="SSF52540">
    <property type="entry name" value="P-loop containing nucleoside triphosphate hydrolases"/>
    <property type="match status" value="1"/>
</dbReference>
<dbReference type="InterPro" id="IPR015330">
    <property type="entry name" value="DNA_primase/pol_bifunc_N"/>
</dbReference>
<dbReference type="EMBL" id="MH183162">
    <property type="protein sequence ID" value="AWN07762.1"/>
    <property type="molecule type" value="Genomic_DNA"/>
</dbReference>
<dbReference type="KEGG" id="vg:54992558"/>
<feature type="domain" description="DNA primase/polymerase bifunctional N-terminal" evidence="2">
    <location>
        <begin position="23"/>
        <end position="190"/>
    </location>
</feature>
<dbReference type="RefSeq" id="YP_009802029.1">
    <property type="nucleotide sequence ID" value="NC_047977.1"/>
</dbReference>
<evidence type="ECO:0000259" key="2">
    <source>
        <dbReference type="SMART" id="SM00943"/>
    </source>
</evidence>
<dbReference type="Gene3D" id="3.40.50.300">
    <property type="entry name" value="P-loop containing nucleotide triphosphate hydrolases"/>
    <property type="match status" value="1"/>
</dbReference>
<evidence type="ECO:0000313" key="4">
    <source>
        <dbReference type="Proteomes" id="UP000247284"/>
    </source>
</evidence>
<dbReference type="SMART" id="SM00943">
    <property type="entry name" value="Prim-Pol"/>
    <property type="match status" value="1"/>
</dbReference>